<keyword evidence="3" id="KW-1185">Reference proteome</keyword>
<feature type="non-terminal residue" evidence="2">
    <location>
        <position position="118"/>
    </location>
</feature>
<proteinExistence type="predicted"/>
<dbReference type="Proteomes" id="UP000796761">
    <property type="component" value="Unassembled WGS sequence"/>
</dbReference>
<gene>
    <name evidence="2" type="ORF">HGM15179_017096</name>
</gene>
<accession>A0A8K1G1I0</accession>
<comment type="caution">
    <text evidence="2">The sequence shown here is derived from an EMBL/GenBank/DDBJ whole genome shotgun (WGS) entry which is preliminary data.</text>
</comment>
<feature type="region of interest" description="Disordered" evidence="1">
    <location>
        <begin position="1"/>
        <end position="53"/>
    </location>
</feature>
<sequence length="118" mass="12361">VGHEGSRFSQNPKGGGGGGGGKGGGSEFLSDHTFPIPAPHGGIPNPPTSQENIQSIPRIILTREIPPSDIWIPGKRKFMEIPPNLEVLGVEDSLPEGSGKVGFVWKTGINIQNTGKAE</sequence>
<reference evidence="2" key="1">
    <citation type="submission" date="2019-04" db="EMBL/GenBank/DDBJ databases">
        <title>Genome assembly of Zosterops borbonicus 15179.</title>
        <authorList>
            <person name="Leroy T."/>
            <person name="Anselmetti Y."/>
            <person name="Tilak M.-K."/>
            <person name="Nabholz B."/>
        </authorList>
    </citation>
    <scope>NUCLEOTIDE SEQUENCE</scope>
    <source>
        <strain evidence="2">HGM_15179</strain>
        <tissue evidence="2">Muscle</tissue>
    </source>
</reference>
<organism evidence="2 3">
    <name type="scientific">Zosterops borbonicus</name>
    <dbReference type="NCBI Taxonomy" id="364589"/>
    <lineage>
        <taxon>Eukaryota</taxon>
        <taxon>Metazoa</taxon>
        <taxon>Chordata</taxon>
        <taxon>Craniata</taxon>
        <taxon>Vertebrata</taxon>
        <taxon>Euteleostomi</taxon>
        <taxon>Archelosauria</taxon>
        <taxon>Archosauria</taxon>
        <taxon>Dinosauria</taxon>
        <taxon>Saurischia</taxon>
        <taxon>Theropoda</taxon>
        <taxon>Coelurosauria</taxon>
        <taxon>Aves</taxon>
        <taxon>Neognathae</taxon>
        <taxon>Neoaves</taxon>
        <taxon>Telluraves</taxon>
        <taxon>Australaves</taxon>
        <taxon>Passeriformes</taxon>
        <taxon>Sylvioidea</taxon>
        <taxon>Zosteropidae</taxon>
        <taxon>Zosterops</taxon>
    </lineage>
</organism>
<feature type="compositionally biased region" description="Gly residues" evidence="1">
    <location>
        <begin position="13"/>
        <end position="26"/>
    </location>
</feature>
<dbReference type="AlphaFoldDB" id="A0A8K1G1I0"/>
<evidence type="ECO:0000256" key="1">
    <source>
        <dbReference type="SAM" id="MobiDB-lite"/>
    </source>
</evidence>
<protein>
    <submittedName>
        <fullName evidence="2">Uncharacterized protein</fullName>
    </submittedName>
</protein>
<dbReference type="EMBL" id="SWJQ01000956">
    <property type="protein sequence ID" value="TRZ10011.1"/>
    <property type="molecule type" value="Genomic_DNA"/>
</dbReference>
<evidence type="ECO:0000313" key="3">
    <source>
        <dbReference type="Proteomes" id="UP000796761"/>
    </source>
</evidence>
<feature type="non-terminal residue" evidence="2">
    <location>
        <position position="1"/>
    </location>
</feature>
<evidence type="ECO:0000313" key="2">
    <source>
        <dbReference type="EMBL" id="TRZ10011.1"/>
    </source>
</evidence>
<name>A0A8K1G1I0_9PASS</name>